<sequence length="529" mass="56646">MLPSEAPCISGDIACTPSNSSLDSRQPASELRPPKSAKRRAAEALLHRRYSSSTLAPDGGGGGAKRQRTDQQRPPVRVAACSDCAACSADCVGGSSTAAAWCSQDVALPPMDWPAALQSVSLERDVVAASACTVVAAEGQLPAALAALRRSMQDSCVAIDLEWKPEGWAGGGPTRVALMQLASATVAVLVRVCRLGFRMPPSLRAFLSDPDLTFIGFSWDSSDEVKMRQTFGEGRRELFPRFLDLQQVGASLGYHGFGLAALTKRVLGFALPKCRKVTMSNWEARQLSARQVQYGALDAVVTGHIFRGLRLWHASPSACTACRQMLGAVLPQPAWHCHDCSRDFSTSGALQSHRAQKRHRVSPAVCDECGRVHAQRAPEGSSAGALALLTLSRAMVTRTASPLQVAAIAFICVGSVSAFERTDWWYKTCPGGDYAATPDKCATCTCGVRPGLGGADCWQFPNTFCSCFQGKGEKCSSVRRVLEYNDKLGRSVTVKRKLSQLCPDGFRCRNSATGPWCCPRKAVGKPSRG</sequence>
<organism evidence="7">
    <name type="scientific">Chlorella variabilis</name>
    <name type="common">Green alga</name>
    <dbReference type="NCBI Taxonomy" id="554065"/>
    <lineage>
        <taxon>Eukaryota</taxon>
        <taxon>Viridiplantae</taxon>
        <taxon>Chlorophyta</taxon>
        <taxon>core chlorophytes</taxon>
        <taxon>Trebouxiophyceae</taxon>
        <taxon>Chlorellales</taxon>
        <taxon>Chlorellaceae</taxon>
        <taxon>Chlorella clade</taxon>
        <taxon>Chlorella</taxon>
    </lineage>
</organism>
<keyword evidence="1" id="KW-0540">Nuclease</keyword>
<dbReference type="Pfam" id="PF01612">
    <property type="entry name" value="DNA_pol_A_exo1"/>
    <property type="match status" value="1"/>
</dbReference>
<dbReference type="InterPro" id="IPR012337">
    <property type="entry name" value="RNaseH-like_sf"/>
</dbReference>
<accession>E1ZNG2</accession>
<reference evidence="6 7" key="1">
    <citation type="journal article" date="2010" name="Plant Cell">
        <title>The Chlorella variabilis NC64A genome reveals adaptation to photosymbiosis, coevolution with viruses, and cryptic sex.</title>
        <authorList>
            <person name="Blanc G."/>
            <person name="Duncan G."/>
            <person name="Agarkova I."/>
            <person name="Borodovsky M."/>
            <person name="Gurnon J."/>
            <person name="Kuo A."/>
            <person name="Lindquist E."/>
            <person name="Lucas S."/>
            <person name="Pangilinan J."/>
            <person name="Polle J."/>
            <person name="Salamov A."/>
            <person name="Terry A."/>
            <person name="Yamada T."/>
            <person name="Dunigan D.D."/>
            <person name="Grigoriev I.V."/>
            <person name="Claverie J.M."/>
            <person name="Van Etten J.L."/>
        </authorList>
    </citation>
    <scope>NUCLEOTIDE SEQUENCE [LARGE SCALE GENOMIC DNA]</scope>
    <source>
        <strain evidence="6 7">NC64A</strain>
    </source>
</reference>
<dbReference type="CDD" id="cd06141">
    <property type="entry name" value="WRN_exo"/>
    <property type="match status" value="1"/>
</dbReference>
<keyword evidence="7" id="KW-1185">Reference proteome</keyword>
<dbReference type="eggNOG" id="KOG2207">
    <property type="taxonomic scope" value="Eukaryota"/>
</dbReference>
<dbReference type="GO" id="GO:0008408">
    <property type="term" value="F:3'-5' exonuclease activity"/>
    <property type="evidence" value="ECO:0007669"/>
    <property type="project" value="InterPro"/>
</dbReference>
<keyword evidence="3" id="KW-0479">Metal-binding</keyword>
<dbReference type="PANTHER" id="PTHR13620">
    <property type="entry name" value="3-5 EXONUCLEASE"/>
    <property type="match status" value="1"/>
</dbReference>
<dbReference type="KEGG" id="cvr:CHLNCDRAFT_54323"/>
<keyword evidence="3" id="KW-0862">Zinc</keyword>
<dbReference type="STRING" id="554065.E1ZNG2"/>
<name>E1ZNG2_CHLVA</name>
<dbReference type="InterPro" id="IPR051132">
    <property type="entry name" value="3-5_Exonuclease_domain"/>
</dbReference>
<feature type="domain" description="C2H2-type" evidence="5">
    <location>
        <begin position="335"/>
        <end position="359"/>
    </location>
</feature>
<dbReference type="GeneID" id="17351997"/>
<dbReference type="GO" id="GO:0006139">
    <property type="term" value="P:nucleobase-containing compound metabolic process"/>
    <property type="evidence" value="ECO:0007669"/>
    <property type="project" value="InterPro"/>
</dbReference>
<dbReference type="GO" id="GO:0005634">
    <property type="term" value="C:nucleus"/>
    <property type="evidence" value="ECO:0007669"/>
    <property type="project" value="TreeGrafter"/>
</dbReference>
<dbReference type="RefSeq" id="XP_005844778.1">
    <property type="nucleotide sequence ID" value="XM_005844716.1"/>
</dbReference>
<dbReference type="GO" id="GO:0005737">
    <property type="term" value="C:cytoplasm"/>
    <property type="evidence" value="ECO:0007669"/>
    <property type="project" value="TreeGrafter"/>
</dbReference>
<keyword evidence="2" id="KW-0378">Hydrolase</keyword>
<dbReference type="SMART" id="SM00474">
    <property type="entry name" value="35EXOc"/>
    <property type="match status" value="1"/>
</dbReference>
<evidence type="ECO:0000313" key="7">
    <source>
        <dbReference type="Proteomes" id="UP000008141"/>
    </source>
</evidence>
<protein>
    <recommendedName>
        <fullName evidence="5">C2H2-type domain-containing protein</fullName>
    </recommendedName>
</protein>
<dbReference type="PROSITE" id="PS00028">
    <property type="entry name" value="ZINC_FINGER_C2H2_1"/>
    <property type="match status" value="1"/>
</dbReference>
<dbReference type="GO" id="GO:0003676">
    <property type="term" value="F:nucleic acid binding"/>
    <property type="evidence" value="ECO:0007669"/>
    <property type="project" value="InterPro"/>
</dbReference>
<feature type="compositionally biased region" description="Polar residues" evidence="4">
    <location>
        <begin position="16"/>
        <end position="27"/>
    </location>
</feature>
<feature type="region of interest" description="Disordered" evidence="4">
    <location>
        <begin position="1"/>
        <end position="73"/>
    </location>
</feature>
<dbReference type="InterPro" id="IPR036397">
    <property type="entry name" value="RNaseH_sf"/>
</dbReference>
<dbReference type="InterPro" id="IPR013087">
    <property type="entry name" value="Znf_C2H2_type"/>
</dbReference>
<proteinExistence type="predicted"/>
<dbReference type="GO" id="GO:0008270">
    <property type="term" value="F:zinc ion binding"/>
    <property type="evidence" value="ECO:0007669"/>
    <property type="project" value="UniProtKB-KW"/>
</dbReference>
<dbReference type="InParanoid" id="E1ZNG2"/>
<dbReference type="AlphaFoldDB" id="E1ZNG2"/>
<dbReference type="SUPFAM" id="SSF53098">
    <property type="entry name" value="Ribonuclease H-like"/>
    <property type="match status" value="1"/>
</dbReference>
<dbReference type="Proteomes" id="UP000008141">
    <property type="component" value="Unassembled WGS sequence"/>
</dbReference>
<evidence type="ECO:0000256" key="3">
    <source>
        <dbReference type="PROSITE-ProRule" id="PRU00042"/>
    </source>
</evidence>
<dbReference type="PANTHER" id="PTHR13620:SF104">
    <property type="entry name" value="EXONUCLEASE 3'-5' DOMAIN-CONTAINING PROTEIN 2"/>
    <property type="match status" value="1"/>
</dbReference>
<evidence type="ECO:0000256" key="1">
    <source>
        <dbReference type="ARBA" id="ARBA00022722"/>
    </source>
</evidence>
<gene>
    <name evidence="6" type="ORF">CHLNCDRAFT_54323</name>
</gene>
<evidence type="ECO:0000256" key="2">
    <source>
        <dbReference type="ARBA" id="ARBA00022801"/>
    </source>
</evidence>
<keyword evidence="3" id="KW-0863">Zinc-finger</keyword>
<dbReference type="PROSITE" id="PS50157">
    <property type="entry name" value="ZINC_FINGER_C2H2_2"/>
    <property type="match status" value="1"/>
</dbReference>
<evidence type="ECO:0000313" key="6">
    <source>
        <dbReference type="EMBL" id="EFN52676.1"/>
    </source>
</evidence>
<dbReference type="EMBL" id="GL433855">
    <property type="protein sequence ID" value="EFN52676.1"/>
    <property type="molecule type" value="Genomic_DNA"/>
</dbReference>
<evidence type="ECO:0000259" key="5">
    <source>
        <dbReference type="PROSITE" id="PS50157"/>
    </source>
</evidence>
<dbReference type="Gene3D" id="3.30.420.10">
    <property type="entry name" value="Ribonuclease H-like superfamily/Ribonuclease H"/>
    <property type="match status" value="1"/>
</dbReference>
<evidence type="ECO:0000256" key="4">
    <source>
        <dbReference type="SAM" id="MobiDB-lite"/>
    </source>
</evidence>
<dbReference type="OrthoDB" id="1920326at2759"/>
<dbReference type="InterPro" id="IPR002562">
    <property type="entry name" value="3'-5'_exonuclease_dom"/>
</dbReference>